<organism evidence="8 9">
    <name type="scientific">Acinetobacter qingfengensis</name>
    <dbReference type="NCBI Taxonomy" id="1262585"/>
    <lineage>
        <taxon>Bacteria</taxon>
        <taxon>Pseudomonadati</taxon>
        <taxon>Pseudomonadota</taxon>
        <taxon>Gammaproteobacteria</taxon>
        <taxon>Moraxellales</taxon>
        <taxon>Moraxellaceae</taxon>
        <taxon>Acinetobacter</taxon>
    </lineage>
</organism>
<evidence type="ECO:0000259" key="7">
    <source>
        <dbReference type="PROSITE" id="PS51462"/>
    </source>
</evidence>
<evidence type="ECO:0000256" key="3">
    <source>
        <dbReference type="ARBA" id="ARBA00022723"/>
    </source>
</evidence>
<evidence type="ECO:0000313" key="8">
    <source>
        <dbReference type="EMBL" id="OEY98212.1"/>
    </source>
</evidence>
<name>A0A1E7RG36_9GAMM</name>
<comment type="cofactor">
    <cofactor evidence="2">
        <name>Mg(2+)</name>
        <dbReference type="ChEBI" id="CHEBI:18420"/>
    </cofactor>
</comment>
<keyword evidence="5" id="KW-0460">Magnesium</keyword>
<proteinExistence type="predicted"/>
<keyword evidence="4" id="KW-0378">Hydrolase</keyword>
<sequence>MSLLLQPVHMLGALQQNLSFHQQWQFADAAVLLAITQEENPQILLTRRTAQMRLHAGEVSLPGGKREMSDENNIAVALREAQEETALNPNDVQLLGELPTQKSRSGIRVKPIVGIIPPRLALVPQPSEIDRIFFMPLQQFMLAAPEAYLVKHQQQEFYFPSIHFDNEIVWGLTARILVSLLDQGLCYQKEWPFLLNTPET</sequence>
<dbReference type="PANTHER" id="PTHR12992:SF11">
    <property type="entry name" value="MITOCHONDRIAL COENZYME A DIPHOSPHATASE NUDT8"/>
    <property type="match status" value="1"/>
</dbReference>
<dbReference type="Gene3D" id="3.90.79.10">
    <property type="entry name" value="Nucleoside Triphosphate Pyrophosphohydrolase"/>
    <property type="match status" value="1"/>
</dbReference>
<dbReference type="AlphaFoldDB" id="A0A1E7RG36"/>
<dbReference type="InterPro" id="IPR015797">
    <property type="entry name" value="NUDIX_hydrolase-like_dom_sf"/>
</dbReference>
<keyword evidence="9" id="KW-1185">Reference proteome</keyword>
<dbReference type="EMBL" id="MKKK01000001">
    <property type="protein sequence ID" value="OEY98212.1"/>
    <property type="molecule type" value="Genomic_DNA"/>
</dbReference>
<evidence type="ECO:0000256" key="6">
    <source>
        <dbReference type="ARBA" id="ARBA00023211"/>
    </source>
</evidence>
<dbReference type="PROSITE" id="PS51462">
    <property type="entry name" value="NUDIX"/>
    <property type="match status" value="1"/>
</dbReference>
<dbReference type="GO" id="GO:0010945">
    <property type="term" value="F:coenzyme A diphosphatase activity"/>
    <property type="evidence" value="ECO:0007669"/>
    <property type="project" value="InterPro"/>
</dbReference>
<evidence type="ECO:0000256" key="5">
    <source>
        <dbReference type="ARBA" id="ARBA00022842"/>
    </source>
</evidence>
<dbReference type="PANTHER" id="PTHR12992">
    <property type="entry name" value="NUDIX HYDROLASE"/>
    <property type="match status" value="1"/>
</dbReference>
<dbReference type="RefSeq" id="WP_070068592.1">
    <property type="nucleotide sequence ID" value="NZ_MKKK01000001.1"/>
</dbReference>
<keyword evidence="3" id="KW-0479">Metal-binding</keyword>
<dbReference type="InterPro" id="IPR045121">
    <property type="entry name" value="CoAse"/>
</dbReference>
<dbReference type="SUPFAM" id="SSF55811">
    <property type="entry name" value="Nudix"/>
    <property type="match status" value="1"/>
</dbReference>
<comment type="cofactor">
    <cofactor evidence="1">
        <name>Mn(2+)</name>
        <dbReference type="ChEBI" id="CHEBI:29035"/>
    </cofactor>
</comment>
<reference evidence="8 9" key="1">
    <citation type="submission" date="2016-09" db="EMBL/GenBank/DDBJ databases">
        <authorList>
            <person name="Capua I."/>
            <person name="De Benedictis P."/>
            <person name="Joannis T."/>
            <person name="Lombin L.H."/>
            <person name="Cattoli G."/>
        </authorList>
    </citation>
    <scope>NUCLEOTIDE SEQUENCE [LARGE SCALE GENOMIC DNA]</scope>
    <source>
        <strain evidence="8 9">ANC 4671</strain>
    </source>
</reference>
<accession>A0A1E7RG36</accession>
<gene>
    <name evidence="8" type="ORF">BJI46_00375</name>
</gene>
<dbReference type="NCBIfam" id="NF007980">
    <property type="entry name" value="PRK10707.1"/>
    <property type="match status" value="1"/>
</dbReference>
<keyword evidence="6" id="KW-0464">Manganese</keyword>
<dbReference type="STRING" id="1262585.BJI46_00375"/>
<dbReference type="Proteomes" id="UP000185895">
    <property type="component" value="Unassembled WGS sequence"/>
</dbReference>
<dbReference type="Pfam" id="PF00293">
    <property type="entry name" value="NUDIX"/>
    <property type="match status" value="1"/>
</dbReference>
<dbReference type="GO" id="GO:0046872">
    <property type="term" value="F:metal ion binding"/>
    <property type="evidence" value="ECO:0007669"/>
    <property type="project" value="UniProtKB-KW"/>
</dbReference>
<comment type="caution">
    <text evidence="8">The sequence shown here is derived from an EMBL/GenBank/DDBJ whole genome shotgun (WGS) entry which is preliminary data.</text>
</comment>
<evidence type="ECO:0000256" key="2">
    <source>
        <dbReference type="ARBA" id="ARBA00001946"/>
    </source>
</evidence>
<dbReference type="CDD" id="cd03426">
    <property type="entry name" value="NUDIX_CoAse_Nudt7"/>
    <property type="match status" value="1"/>
</dbReference>
<dbReference type="InterPro" id="IPR000086">
    <property type="entry name" value="NUDIX_hydrolase_dom"/>
</dbReference>
<feature type="domain" description="Nudix hydrolase" evidence="7">
    <location>
        <begin position="24"/>
        <end position="158"/>
    </location>
</feature>
<dbReference type="OrthoDB" id="9802805at2"/>
<evidence type="ECO:0000256" key="4">
    <source>
        <dbReference type="ARBA" id="ARBA00022801"/>
    </source>
</evidence>
<protein>
    <submittedName>
        <fullName evidence="8">Coenzyme A pyrophosphatase</fullName>
    </submittedName>
</protein>
<evidence type="ECO:0000256" key="1">
    <source>
        <dbReference type="ARBA" id="ARBA00001936"/>
    </source>
</evidence>
<evidence type="ECO:0000313" key="9">
    <source>
        <dbReference type="Proteomes" id="UP000185895"/>
    </source>
</evidence>